<proteinExistence type="predicted"/>
<dbReference type="AlphaFoldDB" id="A0AA36G8H5"/>
<dbReference type="EMBL" id="CATQJA010002665">
    <property type="protein sequence ID" value="CAJ0583426.1"/>
    <property type="molecule type" value="Genomic_DNA"/>
</dbReference>
<comment type="caution">
    <text evidence="3">The sequence shown here is derived from an EMBL/GenBank/DDBJ whole genome shotgun (WGS) entry which is preliminary data.</text>
</comment>
<evidence type="ECO:0000313" key="3">
    <source>
        <dbReference type="EMBL" id="CAJ0583175.1"/>
    </source>
</evidence>
<keyword evidence="1" id="KW-0472">Membrane</keyword>
<feature type="signal peptide" evidence="2">
    <location>
        <begin position="1"/>
        <end position="19"/>
    </location>
</feature>
<evidence type="ECO:0000313" key="5">
    <source>
        <dbReference type="Proteomes" id="UP001177023"/>
    </source>
</evidence>
<dbReference type="Proteomes" id="UP001177023">
    <property type="component" value="Unassembled WGS sequence"/>
</dbReference>
<reference evidence="3" key="1">
    <citation type="submission" date="2023-06" db="EMBL/GenBank/DDBJ databases">
        <authorList>
            <person name="Delattre M."/>
        </authorList>
    </citation>
    <scope>NUCLEOTIDE SEQUENCE</scope>
    <source>
        <strain evidence="3">AF72</strain>
    </source>
</reference>
<protein>
    <submittedName>
        <fullName evidence="3">Uncharacterized protein</fullName>
    </submittedName>
</protein>
<keyword evidence="1" id="KW-0812">Transmembrane</keyword>
<dbReference type="EMBL" id="CATQJA010002665">
    <property type="protein sequence ID" value="CAJ0583175.1"/>
    <property type="molecule type" value="Genomic_DNA"/>
</dbReference>
<evidence type="ECO:0000313" key="4">
    <source>
        <dbReference type="EMBL" id="CAJ0583426.1"/>
    </source>
</evidence>
<sequence length="189" mass="20863">MTKLLQLAVAILCFALVSAVELDLISKKHDEAQALGVQLEKTSQIDLNKEAMTFAKKCEADCQAIKAKLDKLLPDLIFDVQEELHNAKPESSEGQLFHSNVTAWLQGIVTKLPVENITAAKIASDGVRKILLISGNRMDTTDSFLSADFLKFIAFACLIELFWPTISEMATGAINLFCMGLFGFIKQRI</sequence>
<accession>A0AA36G8H5</accession>
<keyword evidence="1" id="KW-1133">Transmembrane helix</keyword>
<keyword evidence="5" id="KW-1185">Reference proteome</keyword>
<feature type="transmembrane region" description="Helical" evidence="1">
    <location>
        <begin position="161"/>
        <end position="185"/>
    </location>
</feature>
<organism evidence="3 5">
    <name type="scientific">Mesorhabditis spiculigera</name>
    <dbReference type="NCBI Taxonomy" id="96644"/>
    <lineage>
        <taxon>Eukaryota</taxon>
        <taxon>Metazoa</taxon>
        <taxon>Ecdysozoa</taxon>
        <taxon>Nematoda</taxon>
        <taxon>Chromadorea</taxon>
        <taxon>Rhabditida</taxon>
        <taxon>Rhabditina</taxon>
        <taxon>Rhabditomorpha</taxon>
        <taxon>Rhabditoidea</taxon>
        <taxon>Rhabditidae</taxon>
        <taxon>Mesorhabditinae</taxon>
        <taxon>Mesorhabditis</taxon>
    </lineage>
</organism>
<feature type="non-terminal residue" evidence="3">
    <location>
        <position position="1"/>
    </location>
</feature>
<keyword evidence="2" id="KW-0732">Signal</keyword>
<gene>
    <name evidence="3" type="ORF">MSPICULIGERA_LOCUS21270</name>
    <name evidence="4" type="ORF">MSPICULIGERA_LOCUS21506</name>
</gene>
<name>A0AA36G8H5_9BILA</name>
<evidence type="ECO:0000256" key="1">
    <source>
        <dbReference type="SAM" id="Phobius"/>
    </source>
</evidence>
<evidence type="ECO:0000256" key="2">
    <source>
        <dbReference type="SAM" id="SignalP"/>
    </source>
</evidence>
<feature type="chain" id="PRO_5041588932" evidence="2">
    <location>
        <begin position="20"/>
        <end position="189"/>
    </location>
</feature>